<feature type="signal peptide" evidence="3">
    <location>
        <begin position="1"/>
        <end position="21"/>
    </location>
</feature>
<dbReference type="PROSITE" id="PS00087">
    <property type="entry name" value="SOD_CU_ZN_1"/>
    <property type="match status" value="1"/>
</dbReference>
<evidence type="ECO:0000256" key="1">
    <source>
        <dbReference type="ARBA" id="ARBA00010457"/>
    </source>
</evidence>
<dbReference type="Gene3D" id="2.60.40.200">
    <property type="entry name" value="Superoxide dismutase, copper/zinc binding domain"/>
    <property type="match status" value="1"/>
</dbReference>
<dbReference type="SUPFAM" id="SSF49329">
    <property type="entry name" value="Cu,Zn superoxide dismutase-like"/>
    <property type="match status" value="1"/>
</dbReference>
<dbReference type="InterPro" id="IPR001424">
    <property type="entry name" value="SOD_Cu_Zn_dom"/>
</dbReference>
<feature type="domain" description="Superoxide dismutase copper/zinc binding" evidence="4">
    <location>
        <begin position="41"/>
        <end position="170"/>
    </location>
</feature>
<comment type="similarity">
    <text evidence="1">Belongs to the Cu-Zn superoxide dismutase family.</text>
</comment>
<evidence type="ECO:0000313" key="5">
    <source>
        <dbReference type="EMBL" id="QJE95104.1"/>
    </source>
</evidence>
<reference evidence="5 6" key="1">
    <citation type="submission" date="2020-04" db="EMBL/GenBank/DDBJ databases">
        <title>Luteolibacter sp. G-1-1-1 isolated from soil.</title>
        <authorList>
            <person name="Dahal R.H."/>
        </authorList>
    </citation>
    <scope>NUCLEOTIDE SEQUENCE [LARGE SCALE GENOMIC DNA]</scope>
    <source>
        <strain evidence="5 6">G-1-1-1</strain>
    </source>
</reference>
<proteinExistence type="inferred from homology"/>
<dbReference type="CDD" id="cd00305">
    <property type="entry name" value="Cu-Zn_Superoxide_Dismutase"/>
    <property type="match status" value="1"/>
</dbReference>
<dbReference type="InterPro" id="IPR018152">
    <property type="entry name" value="SOD_Cu/Zn_BS"/>
</dbReference>
<keyword evidence="6" id="KW-1185">Reference proteome</keyword>
<dbReference type="InterPro" id="IPR024134">
    <property type="entry name" value="SOD_Cu/Zn_/chaperone"/>
</dbReference>
<dbReference type="PRINTS" id="PR00068">
    <property type="entry name" value="CUZNDISMTASE"/>
</dbReference>
<evidence type="ECO:0000256" key="3">
    <source>
        <dbReference type="SAM" id="SignalP"/>
    </source>
</evidence>
<sequence length="202" mass="20411">MKCRHLLLAAFLPMAANLLHAQSVEPSKLVAIVRPVGDSKVMGSVTFEKTDEGVKVTASIGGLTPNAHHGFHIHQFGDLGSGDATSAGDHFNPGKHPHAMPDKEERHAGDLGNLVADGKGAATLTLTVDNITLDAGPNGILGRAVIVHAKADDGGQPTGNAGDRIGAGVIGLSKDSGKEPAASDSAPAKGSSGPEGAKEEEG</sequence>
<keyword evidence="3" id="KW-0732">Signal</keyword>
<evidence type="ECO:0000313" key="6">
    <source>
        <dbReference type="Proteomes" id="UP000501812"/>
    </source>
</evidence>
<evidence type="ECO:0000256" key="2">
    <source>
        <dbReference type="SAM" id="MobiDB-lite"/>
    </source>
</evidence>
<dbReference type="InterPro" id="IPR036423">
    <property type="entry name" value="SOD-like_Cu/Zn_dom_sf"/>
</dbReference>
<gene>
    <name evidence="5" type="ORF">HHL09_04720</name>
</gene>
<dbReference type="RefSeq" id="WP_169453325.1">
    <property type="nucleotide sequence ID" value="NZ_CP051774.1"/>
</dbReference>
<feature type="chain" id="PRO_5032655196" evidence="3">
    <location>
        <begin position="22"/>
        <end position="202"/>
    </location>
</feature>
<dbReference type="AlphaFoldDB" id="A0A858REW3"/>
<dbReference type="Proteomes" id="UP000501812">
    <property type="component" value="Chromosome"/>
</dbReference>
<feature type="region of interest" description="Disordered" evidence="2">
    <location>
        <begin position="154"/>
        <end position="202"/>
    </location>
</feature>
<evidence type="ECO:0000259" key="4">
    <source>
        <dbReference type="Pfam" id="PF00080"/>
    </source>
</evidence>
<organism evidence="5 6">
    <name type="scientific">Luteolibacter luteus</name>
    <dbReference type="NCBI Taxonomy" id="2728835"/>
    <lineage>
        <taxon>Bacteria</taxon>
        <taxon>Pseudomonadati</taxon>
        <taxon>Verrucomicrobiota</taxon>
        <taxon>Verrucomicrobiia</taxon>
        <taxon>Verrucomicrobiales</taxon>
        <taxon>Verrucomicrobiaceae</taxon>
        <taxon>Luteolibacter</taxon>
    </lineage>
</organism>
<accession>A0A858REW3</accession>
<dbReference type="EMBL" id="CP051774">
    <property type="protein sequence ID" value="QJE95104.1"/>
    <property type="molecule type" value="Genomic_DNA"/>
</dbReference>
<dbReference type="GO" id="GO:0006801">
    <property type="term" value="P:superoxide metabolic process"/>
    <property type="evidence" value="ECO:0007669"/>
    <property type="project" value="InterPro"/>
</dbReference>
<name>A0A858REW3_9BACT</name>
<dbReference type="Pfam" id="PF00080">
    <property type="entry name" value="Sod_Cu"/>
    <property type="match status" value="1"/>
</dbReference>
<dbReference type="PANTHER" id="PTHR10003">
    <property type="entry name" value="SUPEROXIDE DISMUTASE CU-ZN -RELATED"/>
    <property type="match status" value="1"/>
</dbReference>
<protein>
    <submittedName>
        <fullName evidence="5">Superoxide dismutase family protein</fullName>
    </submittedName>
</protein>
<dbReference type="KEGG" id="luo:HHL09_04720"/>
<dbReference type="GO" id="GO:0005507">
    <property type="term" value="F:copper ion binding"/>
    <property type="evidence" value="ECO:0007669"/>
    <property type="project" value="InterPro"/>
</dbReference>